<proteinExistence type="predicted"/>
<accession>A0A5B6XAE4</accession>
<reference evidence="1" key="1">
    <citation type="submission" date="2019-08" db="EMBL/GenBank/DDBJ databases">
        <authorList>
            <person name="Liu F."/>
        </authorList>
    </citation>
    <scope>NUCLEOTIDE SEQUENCE [LARGE SCALE GENOMIC DNA]</scope>
    <source>
        <strain evidence="1">PA1801</strain>
        <tissue evidence="1">Leaf</tissue>
    </source>
</reference>
<sequence length="70" mass="7938">MQLKLLISLVFPSRVPGFRQLATMASVSFMKYLECRRLKGSDLHYHQKAPNGQPQLARPLNPLFLAGSLR</sequence>
<gene>
    <name evidence="1" type="ORF">EPI10_033772</name>
</gene>
<dbReference type="OrthoDB" id="1932250at2759"/>
<evidence type="ECO:0000313" key="1">
    <source>
        <dbReference type="EMBL" id="KAA3490282.1"/>
    </source>
</evidence>
<dbReference type="EMBL" id="SMMG02000001">
    <property type="protein sequence ID" value="KAA3490282.1"/>
    <property type="molecule type" value="Genomic_DNA"/>
</dbReference>
<organism evidence="1 2">
    <name type="scientific">Gossypium australe</name>
    <dbReference type="NCBI Taxonomy" id="47621"/>
    <lineage>
        <taxon>Eukaryota</taxon>
        <taxon>Viridiplantae</taxon>
        <taxon>Streptophyta</taxon>
        <taxon>Embryophyta</taxon>
        <taxon>Tracheophyta</taxon>
        <taxon>Spermatophyta</taxon>
        <taxon>Magnoliopsida</taxon>
        <taxon>eudicotyledons</taxon>
        <taxon>Gunneridae</taxon>
        <taxon>Pentapetalae</taxon>
        <taxon>rosids</taxon>
        <taxon>malvids</taxon>
        <taxon>Malvales</taxon>
        <taxon>Malvaceae</taxon>
        <taxon>Malvoideae</taxon>
        <taxon>Gossypium</taxon>
    </lineage>
</organism>
<evidence type="ECO:0000313" key="2">
    <source>
        <dbReference type="Proteomes" id="UP000325315"/>
    </source>
</evidence>
<protein>
    <submittedName>
        <fullName evidence="1">Copper ion binding isoform 3</fullName>
    </submittedName>
</protein>
<dbReference type="Proteomes" id="UP000325315">
    <property type="component" value="Unassembled WGS sequence"/>
</dbReference>
<name>A0A5B6XAE4_9ROSI</name>
<keyword evidence="2" id="KW-1185">Reference proteome</keyword>
<dbReference type="AlphaFoldDB" id="A0A5B6XAE4"/>
<comment type="caution">
    <text evidence="1">The sequence shown here is derived from an EMBL/GenBank/DDBJ whole genome shotgun (WGS) entry which is preliminary data.</text>
</comment>